<dbReference type="InterPro" id="IPR036890">
    <property type="entry name" value="HATPase_C_sf"/>
</dbReference>
<dbReference type="AlphaFoldDB" id="A0A8S8X5Q3"/>
<accession>A0A8S8X5Q3</accession>
<dbReference type="InterPro" id="IPR036097">
    <property type="entry name" value="HisK_dim/P_sf"/>
</dbReference>
<dbReference type="PROSITE" id="PS50109">
    <property type="entry name" value="HIS_KIN"/>
    <property type="match status" value="1"/>
</dbReference>
<protein>
    <recommendedName>
        <fullName evidence="3">histidine kinase</fullName>
        <ecNumber evidence="3">2.7.13.3</ecNumber>
    </recommendedName>
</protein>
<keyword evidence="12" id="KW-0812">Transmembrane</keyword>
<dbReference type="InterPro" id="IPR004358">
    <property type="entry name" value="Sig_transdc_His_kin-like_C"/>
</dbReference>
<dbReference type="Pfam" id="PF00512">
    <property type="entry name" value="HisKA"/>
    <property type="match status" value="1"/>
</dbReference>
<keyword evidence="5" id="KW-0808">Transferase</keyword>
<evidence type="ECO:0000256" key="1">
    <source>
        <dbReference type="ARBA" id="ARBA00000085"/>
    </source>
</evidence>
<dbReference type="GO" id="GO:0016020">
    <property type="term" value="C:membrane"/>
    <property type="evidence" value="ECO:0007669"/>
    <property type="project" value="UniProtKB-SubCell"/>
</dbReference>
<keyword evidence="15" id="KW-1185">Reference proteome</keyword>
<dbReference type="PANTHER" id="PTHR43711">
    <property type="entry name" value="TWO-COMPONENT HISTIDINE KINASE"/>
    <property type="match status" value="1"/>
</dbReference>
<dbReference type="SMART" id="SM00387">
    <property type="entry name" value="HATPase_c"/>
    <property type="match status" value="1"/>
</dbReference>
<comment type="subcellular location">
    <subcellularLocation>
        <location evidence="2">Membrane</location>
    </subcellularLocation>
</comment>
<evidence type="ECO:0000259" key="13">
    <source>
        <dbReference type="PROSITE" id="PS50109"/>
    </source>
</evidence>
<dbReference type="RefSeq" id="WP_420240919.1">
    <property type="nucleotide sequence ID" value="NZ_BOPV01000001.1"/>
</dbReference>
<reference evidence="14" key="1">
    <citation type="submission" date="2021-02" db="EMBL/GenBank/DDBJ databases">
        <title>Genome sequence of Rhodospirillales sp. strain TMPK1 isolated from soil.</title>
        <authorList>
            <person name="Nakai R."/>
            <person name="Kusada H."/>
            <person name="Tamaki H."/>
        </authorList>
    </citation>
    <scope>NUCLEOTIDE SEQUENCE</scope>
    <source>
        <strain evidence="14">TMPK1</strain>
    </source>
</reference>
<evidence type="ECO:0000256" key="5">
    <source>
        <dbReference type="ARBA" id="ARBA00022679"/>
    </source>
</evidence>
<dbReference type="CDD" id="cd00082">
    <property type="entry name" value="HisKA"/>
    <property type="match status" value="1"/>
</dbReference>
<evidence type="ECO:0000256" key="10">
    <source>
        <dbReference type="ARBA" id="ARBA00023136"/>
    </source>
</evidence>
<feature type="transmembrane region" description="Helical" evidence="12">
    <location>
        <begin position="26"/>
        <end position="49"/>
    </location>
</feature>
<proteinExistence type="predicted"/>
<name>A0A8S8X5Q3_9PROT</name>
<dbReference type="Gene3D" id="1.10.287.130">
    <property type="match status" value="1"/>
</dbReference>
<keyword evidence="12" id="KW-1133">Transmembrane helix</keyword>
<dbReference type="GO" id="GO:0005524">
    <property type="term" value="F:ATP binding"/>
    <property type="evidence" value="ECO:0007669"/>
    <property type="project" value="UniProtKB-KW"/>
</dbReference>
<dbReference type="Proteomes" id="UP000681075">
    <property type="component" value="Unassembled WGS sequence"/>
</dbReference>
<dbReference type="SUPFAM" id="SSF55874">
    <property type="entry name" value="ATPase domain of HSP90 chaperone/DNA topoisomerase II/histidine kinase"/>
    <property type="match status" value="1"/>
</dbReference>
<dbReference type="GO" id="GO:0000155">
    <property type="term" value="F:phosphorelay sensor kinase activity"/>
    <property type="evidence" value="ECO:0007669"/>
    <property type="project" value="InterPro"/>
</dbReference>
<evidence type="ECO:0000256" key="6">
    <source>
        <dbReference type="ARBA" id="ARBA00022741"/>
    </source>
</evidence>
<keyword evidence="11" id="KW-0175">Coiled coil</keyword>
<evidence type="ECO:0000256" key="12">
    <source>
        <dbReference type="SAM" id="Phobius"/>
    </source>
</evidence>
<keyword evidence="7" id="KW-0418">Kinase</keyword>
<keyword evidence="6" id="KW-0547">Nucleotide-binding</keyword>
<dbReference type="Pfam" id="PF02518">
    <property type="entry name" value="HATPase_c"/>
    <property type="match status" value="1"/>
</dbReference>
<evidence type="ECO:0000256" key="3">
    <source>
        <dbReference type="ARBA" id="ARBA00012438"/>
    </source>
</evidence>
<feature type="coiled-coil region" evidence="11">
    <location>
        <begin position="86"/>
        <end position="113"/>
    </location>
</feature>
<dbReference type="PANTHER" id="PTHR43711:SF31">
    <property type="entry name" value="HISTIDINE KINASE"/>
    <property type="match status" value="1"/>
</dbReference>
<keyword evidence="8" id="KW-0067">ATP-binding</keyword>
<feature type="domain" description="Histidine kinase" evidence="13">
    <location>
        <begin position="120"/>
        <end position="340"/>
    </location>
</feature>
<organism evidence="14 15">
    <name type="scientific">Roseiterribacter gracilis</name>
    <dbReference type="NCBI Taxonomy" id="2812848"/>
    <lineage>
        <taxon>Bacteria</taxon>
        <taxon>Pseudomonadati</taxon>
        <taxon>Pseudomonadota</taxon>
        <taxon>Alphaproteobacteria</taxon>
        <taxon>Rhodospirillales</taxon>
        <taxon>Roseiterribacteraceae</taxon>
        <taxon>Roseiterribacter</taxon>
    </lineage>
</organism>
<evidence type="ECO:0000256" key="11">
    <source>
        <dbReference type="SAM" id="Coils"/>
    </source>
</evidence>
<dbReference type="EC" id="2.7.13.3" evidence="3"/>
<evidence type="ECO:0000256" key="8">
    <source>
        <dbReference type="ARBA" id="ARBA00022840"/>
    </source>
</evidence>
<dbReference type="SMART" id="SM00388">
    <property type="entry name" value="HisKA"/>
    <property type="match status" value="1"/>
</dbReference>
<dbReference type="InterPro" id="IPR003661">
    <property type="entry name" value="HisK_dim/P_dom"/>
</dbReference>
<evidence type="ECO:0000313" key="15">
    <source>
        <dbReference type="Proteomes" id="UP000681075"/>
    </source>
</evidence>
<dbReference type="PRINTS" id="PR00344">
    <property type="entry name" value="BCTRLSENSOR"/>
</dbReference>
<dbReference type="EMBL" id="BOPV01000001">
    <property type="protein sequence ID" value="GIL38008.1"/>
    <property type="molecule type" value="Genomic_DNA"/>
</dbReference>
<comment type="catalytic activity">
    <reaction evidence="1">
        <text>ATP + protein L-histidine = ADP + protein N-phospho-L-histidine.</text>
        <dbReference type="EC" id="2.7.13.3"/>
    </reaction>
</comment>
<gene>
    <name evidence="14" type="ORF">TMPK1_02450</name>
</gene>
<dbReference type="InterPro" id="IPR005467">
    <property type="entry name" value="His_kinase_dom"/>
</dbReference>
<dbReference type="Gene3D" id="3.30.565.10">
    <property type="entry name" value="Histidine kinase-like ATPase, C-terminal domain"/>
    <property type="match status" value="1"/>
</dbReference>
<evidence type="ECO:0000256" key="2">
    <source>
        <dbReference type="ARBA" id="ARBA00004370"/>
    </source>
</evidence>
<sequence>MSQLPNLGSHRLLPRAVDKWLGRRHVVVSTGLLVLFAVLASELIVQILWTLMLGPVPDGTVMITAIGCTLVSLPIIAHAQSVIRRAAHATREARKLAAELQIARDEADAANRAKSSFVATMSHELRTPLNAIIGFSDLLAGQHAGPLEPTQREYVEDIRNGADQLLRIINDILDLAKVEAGEFAYEEEDVDLSHVLDALQRMLRPLAARADVKLEIAETAHLRPFLGNRRLLHQALLNLLSNAIKFTHAGGRVTLTADASVPGILAIAIQDTGIGMSADELHDVMRPFRQARTDHARQHQGTGLGLPLARAMIERLSGRLVLSSEPGVGTLAQITIQTRTHG</sequence>
<comment type="caution">
    <text evidence="14">The sequence shown here is derived from an EMBL/GenBank/DDBJ whole genome shotgun (WGS) entry which is preliminary data.</text>
</comment>
<evidence type="ECO:0000313" key="14">
    <source>
        <dbReference type="EMBL" id="GIL38008.1"/>
    </source>
</evidence>
<dbReference type="InterPro" id="IPR050736">
    <property type="entry name" value="Sensor_HK_Regulatory"/>
</dbReference>
<keyword evidence="9" id="KW-0902">Two-component regulatory system</keyword>
<dbReference type="FunFam" id="1.10.287.130:FF:000038">
    <property type="entry name" value="Sensory transduction histidine kinase"/>
    <property type="match status" value="1"/>
</dbReference>
<evidence type="ECO:0000256" key="9">
    <source>
        <dbReference type="ARBA" id="ARBA00023012"/>
    </source>
</evidence>
<dbReference type="SUPFAM" id="SSF47384">
    <property type="entry name" value="Homodimeric domain of signal transducing histidine kinase"/>
    <property type="match status" value="1"/>
</dbReference>
<feature type="transmembrane region" description="Helical" evidence="12">
    <location>
        <begin position="61"/>
        <end position="79"/>
    </location>
</feature>
<evidence type="ECO:0000256" key="7">
    <source>
        <dbReference type="ARBA" id="ARBA00022777"/>
    </source>
</evidence>
<evidence type="ECO:0000256" key="4">
    <source>
        <dbReference type="ARBA" id="ARBA00022553"/>
    </source>
</evidence>
<dbReference type="InterPro" id="IPR003594">
    <property type="entry name" value="HATPase_dom"/>
</dbReference>
<keyword evidence="10 12" id="KW-0472">Membrane</keyword>
<keyword evidence="4" id="KW-0597">Phosphoprotein</keyword>